<dbReference type="AlphaFoldDB" id="A0A2I2KIU8"/>
<proteinExistence type="predicted"/>
<keyword evidence="2" id="KW-1185">Reference proteome</keyword>
<evidence type="ECO:0008006" key="3">
    <source>
        <dbReference type="Google" id="ProtNLM"/>
    </source>
</evidence>
<organism evidence="1 2">
    <name type="scientific">Frankia canadensis</name>
    <dbReference type="NCBI Taxonomy" id="1836972"/>
    <lineage>
        <taxon>Bacteria</taxon>
        <taxon>Bacillati</taxon>
        <taxon>Actinomycetota</taxon>
        <taxon>Actinomycetes</taxon>
        <taxon>Frankiales</taxon>
        <taxon>Frankiaceae</taxon>
        <taxon>Frankia</taxon>
    </lineage>
</organism>
<evidence type="ECO:0000313" key="2">
    <source>
        <dbReference type="Proteomes" id="UP000234331"/>
    </source>
</evidence>
<name>A0A2I2KIU8_9ACTN</name>
<dbReference type="EMBL" id="FZMO01000006">
    <property type="protein sequence ID" value="SNQ45580.1"/>
    <property type="molecule type" value="Genomic_DNA"/>
</dbReference>
<evidence type="ECO:0000313" key="1">
    <source>
        <dbReference type="EMBL" id="SNQ45580.1"/>
    </source>
</evidence>
<reference evidence="1 2" key="1">
    <citation type="submission" date="2017-06" db="EMBL/GenBank/DDBJ databases">
        <authorList>
            <person name="Kim H.J."/>
            <person name="Triplett B.A."/>
        </authorList>
    </citation>
    <scope>NUCLEOTIDE SEQUENCE [LARGE SCALE GENOMIC DNA]</scope>
    <source>
        <strain evidence="1">FRACA_ARgP5</strain>
    </source>
</reference>
<sequence length="57" mass="6128">MIIDGDDVAQFLEVNMAPGMTDTSTWPTGLHAAVLDFAVVCRGLAARARDHRDVSRG</sequence>
<protein>
    <recommendedName>
        <fullName evidence="3">D-alanine--D-alanine ligase</fullName>
    </recommendedName>
</protein>
<gene>
    <name evidence="1" type="ORF">FRACA_1030014</name>
</gene>
<dbReference type="Proteomes" id="UP000234331">
    <property type="component" value="Unassembled WGS sequence"/>
</dbReference>
<dbReference type="Gene3D" id="3.30.470.20">
    <property type="entry name" value="ATP-grasp fold, B domain"/>
    <property type="match status" value="1"/>
</dbReference>
<accession>A0A2I2KIU8</accession>